<dbReference type="GO" id="GO:0003677">
    <property type="term" value="F:DNA binding"/>
    <property type="evidence" value="ECO:0007669"/>
    <property type="project" value="InterPro"/>
</dbReference>
<dbReference type="OrthoDB" id="3672921at2"/>
<comment type="caution">
    <text evidence="2">The sequence shown here is derived from an EMBL/GenBank/DDBJ whole genome shotgun (WGS) entry which is preliminary data.</text>
</comment>
<dbReference type="InterPro" id="IPR043917">
    <property type="entry name" value="DUF5753"/>
</dbReference>
<dbReference type="InterPro" id="IPR010982">
    <property type="entry name" value="Lambda_DNA-bd_dom_sf"/>
</dbReference>
<dbReference type="PROSITE" id="PS50943">
    <property type="entry name" value="HTH_CROC1"/>
    <property type="match status" value="1"/>
</dbReference>
<dbReference type="Pfam" id="PF13560">
    <property type="entry name" value="HTH_31"/>
    <property type="match status" value="1"/>
</dbReference>
<dbReference type="SUPFAM" id="SSF47413">
    <property type="entry name" value="lambda repressor-like DNA-binding domains"/>
    <property type="match status" value="1"/>
</dbReference>
<organism evidence="2 3">
    <name type="scientific">Actinophytocola xanthii</name>
    <dbReference type="NCBI Taxonomy" id="1912961"/>
    <lineage>
        <taxon>Bacteria</taxon>
        <taxon>Bacillati</taxon>
        <taxon>Actinomycetota</taxon>
        <taxon>Actinomycetes</taxon>
        <taxon>Pseudonocardiales</taxon>
        <taxon>Pseudonocardiaceae</taxon>
    </lineage>
</organism>
<dbReference type="CDD" id="cd00093">
    <property type="entry name" value="HTH_XRE"/>
    <property type="match status" value="1"/>
</dbReference>
<feature type="domain" description="HTH cro/C1-type" evidence="1">
    <location>
        <begin position="17"/>
        <end position="72"/>
    </location>
</feature>
<dbReference type="EMBL" id="MSIE01000097">
    <property type="protein sequence ID" value="OLF08260.1"/>
    <property type="molecule type" value="Genomic_DNA"/>
</dbReference>
<dbReference type="AlphaFoldDB" id="A0A1Q8C1L7"/>
<protein>
    <recommendedName>
        <fullName evidence="1">HTH cro/C1-type domain-containing protein</fullName>
    </recommendedName>
</protein>
<dbReference type="STRING" id="1912961.BU204_34610"/>
<accession>A0A1Q8C1L7</accession>
<gene>
    <name evidence="2" type="ORF">BU204_34610</name>
</gene>
<evidence type="ECO:0000313" key="3">
    <source>
        <dbReference type="Proteomes" id="UP000185596"/>
    </source>
</evidence>
<sequence>MGRTNATACHRELGAELKKRREAAGLTGQQVAEHTGWHRTKVSRVESGHYAISPVELIHYLAACGIHRPREFDDLTDLCRQAQRDEGYWIGRHAKWMEETGSSLIFHESTAVQCVTYEPVLVPGLLQTAGYARAALSRRSIPPAEVETLVRTRLDRQQVLYRKHRRPFAFFVHEQALRFLVGSRSNMHDQLLHLVLIAGLPHVNFRVIPTTAGVGAILGGAFRLFEFDQHHPLVFLDGITAGLFLEDEGYVQEYRSATADLDALALDAGESRAFAAELADAYDRGSRRNAPIYQLEEEHF</sequence>
<evidence type="ECO:0000313" key="2">
    <source>
        <dbReference type="EMBL" id="OLF08260.1"/>
    </source>
</evidence>
<dbReference type="Proteomes" id="UP000185596">
    <property type="component" value="Unassembled WGS sequence"/>
</dbReference>
<keyword evidence="3" id="KW-1185">Reference proteome</keyword>
<dbReference type="Pfam" id="PF19054">
    <property type="entry name" value="DUF5753"/>
    <property type="match status" value="1"/>
</dbReference>
<name>A0A1Q8C1L7_9PSEU</name>
<reference evidence="2 3" key="1">
    <citation type="submission" date="2016-12" db="EMBL/GenBank/DDBJ databases">
        <title>The draft genome sequence of Actinophytocola sp. 11-183.</title>
        <authorList>
            <person name="Wang W."/>
            <person name="Yuan L."/>
        </authorList>
    </citation>
    <scope>NUCLEOTIDE SEQUENCE [LARGE SCALE GENOMIC DNA]</scope>
    <source>
        <strain evidence="2 3">11-183</strain>
    </source>
</reference>
<dbReference type="RefSeq" id="WP_075130031.1">
    <property type="nucleotide sequence ID" value="NZ_MSIE01000097.1"/>
</dbReference>
<dbReference type="SMART" id="SM00530">
    <property type="entry name" value="HTH_XRE"/>
    <property type="match status" value="1"/>
</dbReference>
<evidence type="ECO:0000259" key="1">
    <source>
        <dbReference type="PROSITE" id="PS50943"/>
    </source>
</evidence>
<dbReference type="Gene3D" id="1.10.260.40">
    <property type="entry name" value="lambda repressor-like DNA-binding domains"/>
    <property type="match status" value="1"/>
</dbReference>
<proteinExistence type="predicted"/>
<dbReference type="InterPro" id="IPR001387">
    <property type="entry name" value="Cro/C1-type_HTH"/>
</dbReference>